<dbReference type="InterPro" id="IPR002130">
    <property type="entry name" value="Cyclophilin-type_PPIase_dom"/>
</dbReference>
<dbReference type="GO" id="GO:0003755">
    <property type="term" value="F:peptidyl-prolyl cis-trans isomerase activity"/>
    <property type="evidence" value="ECO:0007669"/>
    <property type="project" value="UniProtKB-EC"/>
</dbReference>
<feature type="compositionally biased region" description="Basic and acidic residues" evidence="5">
    <location>
        <begin position="540"/>
        <end position="556"/>
    </location>
</feature>
<comment type="similarity">
    <text evidence="4">Belongs to the cyclophilin-type PPIase family. CWC27 subfamily.</text>
</comment>
<reference evidence="7 8" key="1">
    <citation type="submission" date="2017-12" db="EMBL/GenBank/DDBJ databases">
        <title>Gene loss provides genomic basis for host adaptation in cereal stripe rust fungi.</title>
        <authorList>
            <person name="Xia C."/>
        </authorList>
    </citation>
    <scope>NUCLEOTIDE SEQUENCE [LARGE SCALE GENOMIC DNA]</scope>
    <source>
        <strain evidence="7 8">93TX-2</strain>
    </source>
</reference>
<dbReference type="PANTHER" id="PTHR45625">
    <property type="entry name" value="PEPTIDYL-PROLYL CIS-TRANS ISOMERASE-RELATED"/>
    <property type="match status" value="1"/>
</dbReference>
<feature type="compositionally biased region" description="Basic and acidic residues" evidence="5">
    <location>
        <begin position="464"/>
        <end position="477"/>
    </location>
</feature>
<evidence type="ECO:0000313" key="7">
    <source>
        <dbReference type="EMBL" id="POW01005.1"/>
    </source>
</evidence>
<organism evidence="7 8">
    <name type="scientific">Puccinia striiformis</name>
    <dbReference type="NCBI Taxonomy" id="27350"/>
    <lineage>
        <taxon>Eukaryota</taxon>
        <taxon>Fungi</taxon>
        <taxon>Dikarya</taxon>
        <taxon>Basidiomycota</taxon>
        <taxon>Pucciniomycotina</taxon>
        <taxon>Pucciniomycetes</taxon>
        <taxon>Pucciniales</taxon>
        <taxon>Pucciniaceae</taxon>
        <taxon>Puccinia</taxon>
    </lineage>
</organism>
<evidence type="ECO:0000256" key="1">
    <source>
        <dbReference type="ARBA" id="ARBA00000971"/>
    </source>
</evidence>
<dbReference type="PANTHER" id="PTHR45625:SF6">
    <property type="entry name" value="SPLICEOSOME-ASSOCIATED PROTEIN CWC27 HOMOLOG"/>
    <property type="match status" value="1"/>
</dbReference>
<dbReference type="SUPFAM" id="SSF50891">
    <property type="entry name" value="Cyclophilin-like"/>
    <property type="match status" value="1"/>
</dbReference>
<comment type="catalytic activity">
    <reaction evidence="1">
        <text>[protein]-peptidylproline (omega=180) = [protein]-peptidylproline (omega=0)</text>
        <dbReference type="Rhea" id="RHEA:16237"/>
        <dbReference type="Rhea" id="RHEA-COMP:10747"/>
        <dbReference type="Rhea" id="RHEA-COMP:10748"/>
        <dbReference type="ChEBI" id="CHEBI:83833"/>
        <dbReference type="ChEBI" id="CHEBI:83834"/>
        <dbReference type="EC" id="5.2.1.8"/>
    </reaction>
</comment>
<dbReference type="VEuPathDB" id="FungiDB:PSTT_05432"/>
<evidence type="ECO:0000259" key="6">
    <source>
        <dbReference type="PROSITE" id="PS50072"/>
    </source>
</evidence>
<name>A0A2S4UV41_9BASI</name>
<accession>A0A2S4UV41</accession>
<feature type="compositionally biased region" description="Basic and acidic residues" evidence="5">
    <location>
        <begin position="358"/>
        <end position="413"/>
    </location>
</feature>
<feature type="domain" description="PPIase cyclophilin-type" evidence="6">
    <location>
        <begin position="23"/>
        <end position="159"/>
    </location>
</feature>
<dbReference type="GO" id="GO:0071013">
    <property type="term" value="C:catalytic step 2 spliceosome"/>
    <property type="evidence" value="ECO:0007669"/>
    <property type="project" value="TreeGrafter"/>
</dbReference>
<sequence length="562" mass="62668">MALQAPNLFVTEPIPSGHVRFKTSVGPIEVELWPRETPLACRNFVQLCLEGFYEGLIFHRVVPGFIVQTGDPTGSGSGGECIYDEGTFNDEINARLKFTRRGLMAMANLGNRTEELQDKHTIFGSVIGDTIYNVMKLGEVELGKNERPIHPPIIKSVEVIDNPFPDIVPRITSAQRKEQAKARKEAKKDKQKEKMLAKHKALAKLSPAQIALIILLCKITAYSSTLQSNQSNTAAMITLSKRARKQEKARLRNKGLLSFAEEEKLTGTSETDKPRKLKSAHDLDASSQLSHVVIDERPSLNKLNFPEISKPPTDNPVKVHEALRAVAGRDRFGASGSGKTDSTEGPTVDHSSKKKGKGKQEKNPKDEGKELSAADQVKADIVKMQAELRKMSKRDDSDSGSEEDKTKGTTDKSQKRKTVHDGLSLLEEERKRYKARTSDKKNAGRGSEAESILDSFRRKLREAKPLAKPVEEGDRIDGYAGEVDPTQDGVLGDVDGDDDGWMAHTLQFRKDATADLHKVDEYAVIDPLLERKYTLDELEARKSEKRFAERPQPRNSDRRKRN</sequence>
<protein>
    <recommendedName>
        <fullName evidence="6">PPIase cyclophilin-type domain-containing protein</fullName>
    </recommendedName>
</protein>
<feature type="region of interest" description="Disordered" evidence="5">
    <location>
        <begin position="328"/>
        <end position="451"/>
    </location>
</feature>
<comment type="subcellular location">
    <subcellularLocation>
        <location evidence="2">Nucleus</location>
    </subcellularLocation>
</comment>
<reference evidence="8" key="2">
    <citation type="journal article" date="2018" name="BMC Genomics">
        <title>Genomic insights into host adaptation between the wheat stripe rust pathogen (Puccinia striiformis f. sp. tritici) and the barley stripe rust pathogen (Puccinia striiformis f. sp. hordei).</title>
        <authorList>
            <person name="Xia C."/>
            <person name="Wang M."/>
            <person name="Yin C."/>
            <person name="Cornejo O.E."/>
            <person name="Hulbert S.H."/>
            <person name="Chen X."/>
        </authorList>
    </citation>
    <scope>NUCLEOTIDE SEQUENCE [LARGE SCALE GENOMIC DNA]</scope>
    <source>
        <strain evidence="8">93TX-2</strain>
    </source>
</reference>
<gene>
    <name evidence="7" type="ORF">PSHT_12760</name>
</gene>
<dbReference type="InterPro" id="IPR020892">
    <property type="entry name" value="Cyclophilin-type_PPIase_CS"/>
</dbReference>
<feature type="region of interest" description="Disordered" evidence="5">
    <location>
        <begin position="540"/>
        <end position="562"/>
    </location>
</feature>
<dbReference type="OrthoDB" id="442970at2759"/>
<dbReference type="PROSITE" id="PS00170">
    <property type="entry name" value="CSA_PPIASE_1"/>
    <property type="match status" value="1"/>
</dbReference>
<dbReference type="GO" id="GO:0006457">
    <property type="term" value="P:protein folding"/>
    <property type="evidence" value="ECO:0007669"/>
    <property type="project" value="InterPro"/>
</dbReference>
<feature type="region of interest" description="Disordered" evidence="5">
    <location>
        <begin position="464"/>
        <end position="496"/>
    </location>
</feature>
<dbReference type="PRINTS" id="PR00153">
    <property type="entry name" value="CSAPPISMRASE"/>
</dbReference>
<dbReference type="PROSITE" id="PS50072">
    <property type="entry name" value="CSA_PPIASE_2"/>
    <property type="match status" value="1"/>
</dbReference>
<keyword evidence="3" id="KW-0539">Nucleus</keyword>
<comment type="caution">
    <text evidence="7">The sequence shown here is derived from an EMBL/GenBank/DDBJ whole genome shotgun (WGS) entry which is preliminary data.</text>
</comment>
<evidence type="ECO:0000256" key="4">
    <source>
        <dbReference type="ARBA" id="ARBA00038509"/>
    </source>
</evidence>
<dbReference type="Gene3D" id="2.40.100.10">
    <property type="entry name" value="Cyclophilin-like"/>
    <property type="match status" value="1"/>
</dbReference>
<evidence type="ECO:0000256" key="3">
    <source>
        <dbReference type="ARBA" id="ARBA00023242"/>
    </source>
</evidence>
<dbReference type="VEuPathDB" id="FungiDB:PSHT_12760"/>
<feature type="compositionally biased region" description="Basic and acidic residues" evidence="5">
    <location>
        <begin position="262"/>
        <end position="284"/>
    </location>
</feature>
<evidence type="ECO:0000313" key="8">
    <source>
        <dbReference type="Proteomes" id="UP000238274"/>
    </source>
</evidence>
<dbReference type="InterPro" id="IPR044666">
    <property type="entry name" value="Cyclophilin_A-like"/>
</dbReference>
<reference evidence="8" key="3">
    <citation type="journal article" date="2018" name="Mol. Plant Microbe Interact.">
        <title>Genome sequence resources for the wheat stripe rust pathogen (Puccinia striiformis f. sp. tritici) and the barley stripe rust pathogen (Puccinia striiformis f. sp. hordei).</title>
        <authorList>
            <person name="Xia C."/>
            <person name="Wang M."/>
            <person name="Yin C."/>
            <person name="Cornejo O.E."/>
            <person name="Hulbert S.H."/>
            <person name="Chen X."/>
        </authorList>
    </citation>
    <scope>NUCLEOTIDE SEQUENCE [LARGE SCALE GENOMIC DNA]</scope>
    <source>
        <strain evidence="8">93TX-2</strain>
    </source>
</reference>
<evidence type="ECO:0000256" key="5">
    <source>
        <dbReference type="SAM" id="MobiDB-lite"/>
    </source>
</evidence>
<dbReference type="EMBL" id="PKSM01000239">
    <property type="protein sequence ID" value="POW01005.1"/>
    <property type="molecule type" value="Genomic_DNA"/>
</dbReference>
<dbReference type="InterPro" id="IPR029000">
    <property type="entry name" value="Cyclophilin-like_dom_sf"/>
</dbReference>
<dbReference type="AlphaFoldDB" id="A0A2S4UV41"/>
<feature type="compositionally biased region" description="Basic and acidic residues" evidence="5">
    <location>
        <begin position="427"/>
        <end position="442"/>
    </location>
</feature>
<keyword evidence="8" id="KW-1185">Reference proteome</keyword>
<dbReference type="Proteomes" id="UP000238274">
    <property type="component" value="Unassembled WGS sequence"/>
</dbReference>
<evidence type="ECO:0000256" key="2">
    <source>
        <dbReference type="ARBA" id="ARBA00004123"/>
    </source>
</evidence>
<feature type="region of interest" description="Disordered" evidence="5">
    <location>
        <begin position="262"/>
        <end position="285"/>
    </location>
</feature>
<dbReference type="Pfam" id="PF00160">
    <property type="entry name" value="Pro_isomerase"/>
    <property type="match status" value="1"/>
</dbReference>
<proteinExistence type="inferred from homology"/>